<dbReference type="PANTHER" id="PTHR47718">
    <property type="entry name" value="OS01G0519700 PROTEIN"/>
    <property type="match status" value="1"/>
</dbReference>
<dbReference type="EMBL" id="JAUIZM010000002">
    <property type="protein sequence ID" value="KAK1399084.1"/>
    <property type="molecule type" value="Genomic_DNA"/>
</dbReference>
<evidence type="ECO:0000313" key="3">
    <source>
        <dbReference type="EMBL" id="KAK1399084.1"/>
    </source>
</evidence>
<dbReference type="AlphaFoldDB" id="A0AAD8J7T2"/>
<dbReference type="PROSITE" id="PS50966">
    <property type="entry name" value="ZF_SWIM"/>
    <property type="match status" value="1"/>
</dbReference>
<reference evidence="3" key="2">
    <citation type="submission" date="2023-05" db="EMBL/GenBank/DDBJ databases">
        <authorList>
            <person name="Schelkunov M.I."/>
        </authorList>
    </citation>
    <scope>NUCLEOTIDE SEQUENCE</scope>
    <source>
        <strain evidence="3">Hsosn_3</strain>
        <tissue evidence="3">Leaf</tissue>
    </source>
</reference>
<sequence length="770" mass="88188">MESFSDLEEEGSLMDVLRFFNVYSAPTNGERLLYNSAETSPNPTPTSDNLTHDLGDDWIPECDIEKKPIVGQLFPDIDTAFNFYYHYGSTCGFVSRRSTERKNKQNKITRKYFVCSRAGLPEDDKSEDQSIKKRKTTSAKCDCPAKLILASNGNGGFYVKEFTEYHNHSFAGKGTMQFLRCSRSLTEFHKRFIIDAAKLNIGATRAHAIFKSMIGSYENVGATVVDFKNFSRDIKEYIGKHDADILIQKFKDIQASSDNNFRFEYKTDENNHLTQLFWADGVGRRNFEVFGDVISFDATYRTNKYGMVFIPFIGIDNHWKSVTFAAALLEKEDADNYKWACESFKKIFGSSVKCIVTDQDPAMKIAIEECFPGVKHRLCMWHIMKKFPSKLGTLFCAESPFMDKLNNFVWSDHSSTNEFEAGWNDVVSEFGLSDNTWLKEMYSLRSYWVPAFFNDEPMVGLIRTTSRSESSNFYFNHFVQKGDTLSEFYLCFHSAIEKQRNNKGLLNHKDDLMPIPKNKKKIEKDAAEIYTKTMFYKIQEQITASCGDIVMEDMSVVDGVKSLKLKDPFLKNKIFEVNFNLSTHDIDCSCNLYTRVGYLCSHSFLCLSLSGIPFIPRQYVNNRWLKRAEERFSTLVLSDVAELNPEEDAKRKKTRDCWFEFQGCISDASGDIEHIDFIHKSLNVVRKHIKNSSNLGDSAPKHNSIGDFIGLQVVDEVTILPPNQSNNKGCRKRIIGAAEKSLGGKKRHKRKCRKCNEFAFHDSRNCTGDS</sequence>
<keyword evidence="1" id="KW-0863">Zinc-finger</keyword>
<evidence type="ECO:0000313" key="4">
    <source>
        <dbReference type="Proteomes" id="UP001237642"/>
    </source>
</evidence>
<evidence type="ECO:0000259" key="2">
    <source>
        <dbReference type="PROSITE" id="PS50966"/>
    </source>
</evidence>
<evidence type="ECO:0000256" key="1">
    <source>
        <dbReference type="PROSITE-ProRule" id="PRU00325"/>
    </source>
</evidence>
<feature type="domain" description="SWIM-type" evidence="2">
    <location>
        <begin position="575"/>
        <end position="611"/>
    </location>
</feature>
<gene>
    <name evidence="3" type="ORF">POM88_008947</name>
</gene>
<keyword evidence="1" id="KW-0862">Zinc</keyword>
<dbReference type="Pfam" id="PF03101">
    <property type="entry name" value="FAR1"/>
    <property type="match status" value="1"/>
</dbReference>
<dbReference type="InterPro" id="IPR018289">
    <property type="entry name" value="MULE_transposase_dom"/>
</dbReference>
<accession>A0AAD8J7T2</accession>
<dbReference type="GO" id="GO:0008270">
    <property type="term" value="F:zinc ion binding"/>
    <property type="evidence" value="ECO:0007669"/>
    <property type="project" value="UniProtKB-KW"/>
</dbReference>
<proteinExistence type="predicted"/>
<name>A0AAD8J7T2_9APIA</name>
<dbReference type="InterPro" id="IPR007527">
    <property type="entry name" value="Znf_SWIM"/>
</dbReference>
<dbReference type="InterPro" id="IPR004330">
    <property type="entry name" value="FAR1_DNA_bnd_dom"/>
</dbReference>
<protein>
    <recommendedName>
        <fullName evidence="2">SWIM-type domain-containing protein</fullName>
    </recommendedName>
</protein>
<dbReference type="Proteomes" id="UP001237642">
    <property type="component" value="Unassembled WGS sequence"/>
</dbReference>
<keyword evidence="1" id="KW-0479">Metal-binding</keyword>
<reference evidence="3" key="1">
    <citation type="submission" date="2023-02" db="EMBL/GenBank/DDBJ databases">
        <title>Genome of toxic invasive species Heracleum sosnowskyi carries increased number of genes despite the absence of recent whole-genome duplications.</title>
        <authorList>
            <person name="Schelkunov M."/>
            <person name="Shtratnikova V."/>
            <person name="Makarenko M."/>
            <person name="Klepikova A."/>
            <person name="Omelchenko D."/>
            <person name="Novikova G."/>
            <person name="Obukhova E."/>
            <person name="Bogdanov V."/>
            <person name="Penin A."/>
            <person name="Logacheva M."/>
        </authorList>
    </citation>
    <scope>NUCLEOTIDE SEQUENCE</scope>
    <source>
        <strain evidence="3">Hsosn_3</strain>
        <tissue evidence="3">Leaf</tissue>
    </source>
</reference>
<dbReference type="Pfam" id="PF10551">
    <property type="entry name" value="MULE"/>
    <property type="match status" value="1"/>
</dbReference>
<organism evidence="3 4">
    <name type="scientific">Heracleum sosnowskyi</name>
    <dbReference type="NCBI Taxonomy" id="360622"/>
    <lineage>
        <taxon>Eukaryota</taxon>
        <taxon>Viridiplantae</taxon>
        <taxon>Streptophyta</taxon>
        <taxon>Embryophyta</taxon>
        <taxon>Tracheophyta</taxon>
        <taxon>Spermatophyta</taxon>
        <taxon>Magnoliopsida</taxon>
        <taxon>eudicotyledons</taxon>
        <taxon>Gunneridae</taxon>
        <taxon>Pentapetalae</taxon>
        <taxon>asterids</taxon>
        <taxon>campanulids</taxon>
        <taxon>Apiales</taxon>
        <taxon>Apiaceae</taxon>
        <taxon>Apioideae</taxon>
        <taxon>apioid superclade</taxon>
        <taxon>Tordylieae</taxon>
        <taxon>Tordyliinae</taxon>
        <taxon>Heracleum</taxon>
    </lineage>
</organism>
<comment type="caution">
    <text evidence="3">The sequence shown here is derived from an EMBL/GenBank/DDBJ whole genome shotgun (WGS) entry which is preliminary data.</text>
</comment>
<keyword evidence="4" id="KW-1185">Reference proteome</keyword>